<feature type="non-terminal residue" evidence="1">
    <location>
        <position position="188"/>
    </location>
</feature>
<name>A0ABN7WU84_GIGMA</name>
<reference evidence="1 2" key="1">
    <citation type="submission" date="2021-06" db="EMBL/GenBank/DDBJ databases">
        <authorList>
            <person name="Kallberg Y."/>
            <person name="Tangrot J."/>
            <person name="Rosling A."/>
        </authorList>
    </citation>
    <scope>NUCLEOTIDE SEQUENCE [LARGE SCALE GENOMIC DNA]</scope>
    <source>
        <strain evidence="1 2">120-4 pot B 10/14</strain>
    </source>
</reference>
<dbReference type="Proteomes" id="UP000789901">
    <property type="component" value="Unassembled WGS sequence"/>
</dbReference>
<comment type="caution">
    <text evidence="1">The sequence shown here is derived from an EMBL/GenBank/DDBJ whole genome shotgun (WGS) entry which is preliminary data.</text>
</comment>
<gene>
    <name evidence="1" type="ORF">GMARGA_LOCUS34966</name>
</gene>
<evidence type="ECO:0000313" key="2">
    <source>
        <dbReference type="Proteomes" id="UP000789901"/>
    </source>
</evidence>
<keyword evidence="2" id="KW-1185">Reference proteome</keyword>
<dbReference type="EMBL" id="CAJVQB010063151">
    <property type="protein sequence ID" value="CAG8840555.1"/>
    <property type="molecule type" value="Genomic_DNA"/>
</dbReference>
<proteinExistence type="predicted"/>
<accession>A0ABN7WU84</accession>
<protein>
    <submittedName>
        <fullName evidence="1">8003_t:CDS:1</fullName>
    </submittedName>
</protein>
<sequence>MSGHNIEGDYVKFLNDNYSDVGSVNSENSKISNSDFVNFFFLVAQQHFIVRTETLRVFISLALARYIVSWYRVSDIYSIILNNMVRLICVENDYNLSASSFSWTVFNDDFLVDLDFNTVIRAFGSDSLNEDFSLKVFIEREIILLDIFSGDNIDSNHPDVPSGYSSDDSVDSMVTESDEISCKYFDGQ</sequence>
<evidence type="ECO:0000313" key="1">
    <source>
        <dbReference type="EMBL" id="CAG8840555.1"/>
    </source>
</evidence>
<organism evidence="1 2">
    <name type="scientific">Gigaspora margarita</name>
    <dbReference type="NCBI Taxonomy" id="4874"/>
    <lineage>
        <taxon>Eukaryota</taxon>
        <taxon>Fungi</taxon>
        <taxon>Fungi incertae sedis</taxon>
        <taxon>Mucoromycota</taxon>
        <taxon>Glomeromycotina</taxon>
        <taxon>Glomeromycetes</taxon>
        <taxon>Diversisporales</taxon>
        <taxon>Gigasporaceae</taxon>
        <taxon>Gigaspora</taxon>
    </lineage>
</organism>